<feature type="transmembrane region" description="Helical" evidence="10">
    <location>
        <begin position="238"/>
        <end position="258"/>
    </location>
</feature>
<dbReference type="GO" id="GO:0022857">
    <property type="term" value="F:transmembrane transporter activity"/>
    <property type="evidence" value="ECO:0007669"/>
    <property type="project" value="InterPro"/>
</dbReference>
<dbReference type="EMBL" id="BSYA01000175">
    <property type="protein sequence ID" value="GMG35667.1"/>
    <property type="molecule type" value="Genomic_DNA"/>
</dbReference>
<dbReference type="InterPro" id="IPR020846">
    <property type="entry name" value="MFS_dom"/>
</dbReference>
<evidence type="ECO:0000256" key="6">
    <source>
        <dbReference type="ARBA" id="ARBA00022989"/>
    </source>
</evidence>
<keyword evidence="5 10" id="KW-0812">Transmembrane</keyword>
<keyword evidence="7 10" id="KW-0472">Membrane</keyword>
<dbReference type="Gene3D" id="1.20.1250.20">
    <property type="entry name" value="MFS general substrate transporter like domains"/>
    <property type="match status" value="1"/>
</dbReference>
<feature type="transmembrane region" description="Helical" evidence="10">
    <location>
        <begin position="279"/>
        <end position="298"/>
    </location>
</feature>
<feature type="transmembrane region" description="Helical" evidence="10">
    <location>
        <begin position="207"/>
        <end position="226"/>
    </location>
</feature>
<evidence type="ECO:0000256" key="8">
    <source>
        <dbReference type="ARBA" id="ARBA00023180"/>
    </source>
</evidence>
<keyword evidence="3" id="KW-0813">Transport</keyword>
<dbReference type="AlphaFoldDB" id="A0AAN4YXT1"/>
<dbReference type="PANTHER" id="PTHR23501">
    <property type="entry name" value="MAJOR FACILITATOR SUPERFAMILY"/>
    <property type="match status" value="1"/>
</dbReference>
<feature type="transmembrane region" description="Helical" evidence="10">
    <location>
        <begin position="82"/>
        <end position="102"/>
    </location>
</feature>
<feature type="transmembrane region" description="Helical" evidence="10">
    <location>
        <begin position="456"/>
        <end position="477"/>
    </location>
</feature>
<reference evidence="12" key="1">
    <citation type="submission" date="2023-04" db="EMBL/GenBank/DDBJ databases">
        <title>Aspergillus oryzae NBRC 4228.</title>
        <authorList>
            <person name="Ichikawa N."/>
            <person name="Sato H."/>
            <person name="Tonouchi N."/>
        </authorList>
    </citation>
    <scope>NUCLEOTIDE SEQUENCE</scope>
    <source>
        <strain evidence="12">NBRC 4228</strain>
    </source>
</reference>
<evidence type="ECO:0000256" key="9">
    <source>
        <dbReference type="SAM" id="MobiDB-lite"/>
    </source>
</evidence>
<feature type="region of interest" description="Disordered" evidence="9">
    <location>
        <begin position="1"/>
        <end position="73"/>
    </location>
</feature>
<dbReference type="PANTHER" id="PTHR23501:SF199">
    <property type="entry name" value="MFS EFFLUX TRANSPORTER INPD-RELATED"/>
    <property type="match status" value="1"/>
</dbReference>
<evidence type="ECO:0000256" key="5">
    <source>
        <dbReference type="ARBA" id="ARBA00022692"/>
    </source>
</evidence>
<evidence type="ECO:0000259" key="11">
    <source>
        <dbReference type="PROSITE" id="PS50850"/>
    </source>
</evidence>
<dbReference type="FunFam" id="1.20.1250.20:FF:000489">
    <property type="entry name" value="MFS general substrate transporter"/>
    <property type="match status" value="1"/>
</dbReference>
<feature type="transmembrane region" description="Helical" evidence="10">
    <location>
        <begin position="418"/>
        <end position="436"/>
    </location>
</feature>
<name>A0AAN4YXT1_ASPOZ</name>
<feature type="transmembrane region" description="Helical" evidence="10">
    <location>
        <begin position="369"/>
        <end position="387"/>
    </location>
</feature>
<evidence type="ECO:0000256" key="4">
    <source>
        <dbReference type="ARBA" id="ARBA00022475"/>
    </source>
</evidence>
<evidence type="ECO:0000256" key="2">
    <source>
        <dbReference type="ARBA" id="ARBA00007520"/>
    </source>
</evidence>
<protein>
    <submittedName>
        <fullName evidence="12">Unnamed protein product</fullName>
    </submittedName>
</protein>
<dbReference type="GO" id="GO:0005886">
    <property type="term" value="C:plasma membrane"/>
    <property type="evidence" value="ECO:0007669"/>
    <property type="project" value="UniProtKB-SubCell"/>
</dbReference>
<feature type="domain" description="Major facilitator superfamily (MFS) profile" evidence="11">
    <location>
        <begin position="85"/>
        <end position="551"/>
    </location>
</feature>
<feature type="transmembrane region" description="Helical" evidence="10">
    <location>
        <begin position="175"/>
        <end position="195"/>
    </location>
</feature>
<keyword evidence="6 10" id="KW-1133">Transmembrane helix</keyword>
<feature type="transmembrane region" description="Helical" evidence="10">
    <location>
        <begin position="149"/>
        <end position="169"/>
    </location>
</feature>
<comment type="caution">
    <text evidence="12">The sequence shown here is derived from an EMBL/GenBank/DDBJ whole genome shotgun (WGS) entry which is preliminary data.</text>
</comment>
<evidence type="ECO:0000313" key="13">
    <source>
        <dbReference type="Proteomes" id="UP001165205"/>
    </source>
</evidence>
<comment type="subcellular location">
    <subcellularLocation>
        <location evidence="1">Cell membrane</location>
        <topology evidence="1">Multi-pass membrane protein</topology>
    </subcellularLocation>
</comment>
<dbReference type="PROSITE" id="PS50850">
    <property type="entry name" value="MFS"/>
    <property type="match status" value="1"/>
</dbReference>
<feature type="transmembrane region" description="Helical" evidence="10">
    <location>
        <begin position="122"/>
        <end position="142"/>
    </location>
</feature>
<keyword evidence="8" id="KW-0325">Glycoprotein</keyword>
<feature type="compositionally biased region" description="Polar residues" evidence="9">
    <location>
        <begin position="54"/>
        <end position="64"/>
    </location>
</feature>
<dbReference type="FunFam" id="1.20.1250.20:FF:000196">
    <property type="entry name" value="MFS toxin efflux pump (AflT)"/>
    <property type="match status" value="1"/>
</dbReference>
<evidence type="ECO:0000256" key="1">
    <source>
        <dbReference type="ARBA" id="ARBA00004651"/>
    </source>
</evidence>
<keyword evidence="4" id="KW-1003">Cell membrane</keyword>
<proteinExistence type="inferred from homology"/>
<feature type="transmembrane region" description="Helical" evidence="10">
    <location>
        <begin position="310"/>
        <end position="330"/>
    </location>
</feature>
<feature type="compositionally biased region" description="Polar residues" evidence="9">
    <location>
        <begin position="9"/>
        <end position="22"/>
    </location>
</feature>
<dbReference type="InterPro" id="IPR036259">
    <property type="entry name" value="MFS_trans_sf"/>
</dbReference>
<comment type="similarity">
    <text evidence="2">Belongs to the major facilitator superfamily. TCR/Tet family.</text>
</comment>
<sequence>MHDNKLQDTLRSPPQASFVSDSRSVEGRPSMEKGSTLAGSQEESPALVSEAKNENSIHVANTSPGDEATQEEEEEYPSSWKLGLITIALALAIFCLALDNTIISTAIPKITDQFKSLEDVGWYGSAYLLTTCALCLTFGKLYTFYSTKWVYLTALFVFELGSLICGIAPNSLTLIVGRAIAGLGAAGLFSGALIIIAQTVPLNRRPIFAAMMGSMYGIASVAGPLMGGAFTDRLSWRWCFYINLPFGGVTAFFIIFFFRAPKSVKDNSGFKNQMGQLDFPGTALFMPSIICVLLALQWGGTMYAWNNARIIALFVVFGVLLIAFCGIQWWQQDKATVPPRLVKNRNLPIWFQAIKGVTATRSGIMNLPLLLPMIVASIAAGACVTMVGYYTPFMIATPILMSIGGGLLSTLKVDSGDAAWIGYQVLFGVGVGLGLQQPMIVVQAALPIADVPTATAIVMFTQTLGGALFVSVAQNVFQNQLRKNILARAPEVDIAKVVGAGATMLRQAVSKDILPTVLESYNDAITQTFYAAVAIGAIGFFAALPIQWLSVKGKKIEAMAA</sequence>
<evidence type="ECO:0000256" key="10">
    <source>
        <dbReference type="SAM" id="Phobius"/>
    </source>
</evidence>
<dbReference type="Pfam" id="PF07690">
    <property type="entry name" value="MFS_1"/>
    <property type="match status" value="1"/>
</dbReference>
<evidence type="ECO:0000256" key="3">
    <source>
        <dbReference type="ARBA" id="ARBA00022448"/>
    </source>
</evidence>
<accession>A0AAN4YXT1</accession>
<dbReference type="Proteomes" id="UP001165205">
    <property type="component" value="Unassembled WGS sequence"/>
</dbReference>
<evidence type="ECO:0000256" key="7">
    <source>
        <dbReference type="ARBA" id="ARBA00023136"/>
    </source>
</evidence>
<dbReference type="FunFam" id="1.20.1720.10:FF:000012">
    <property type="entry name" value="MFS toxin efflux pump (AflT)"/>
    <property type="match status" value="1"/>
</dbReference>
<feature type="transmembrane region" description="Helical" evidence="10">
    <location>
        <begin position="529"/>
        <end position="549"/>
    </location>
</feature>
<dbReference type="SUPFAM" id="SSF103473">
    <property type="entry name" value="MFS general substrate transporter"/>
    <property type="match status" value="1"/>
</dbReference>
<dbReference type="InterPro" id="IPR011701">
    <property type="entry name" value="MFS"/>
</dbReference>
<organism evidence="12 13">
    <name type="scientific">Aspergillus oryzae</name>
    <name type="common">Yellow koji mold</name>
    <dbReference type="NCBI Taxonomy" id="5062"/>
    <lineage>
        <taxon>Eukaryota</taxon>
        <taxon>Fungi</taxon>
        <taxon>Dikarya</taxon>
        <taxon>Ascomycota</taxon>
        <taxon>Pezizomycotina</taxon>
        <taxon>Eurotiomycetes</taxon>
        <taxon>Eurotiomycetidae</taxon>
        <taxon>Eurotiales</taxon>
        <taxon>Aspergillaceae</taxon>
        <taxon>Aspergillus</taxon>
        <taxon>Aspergillus subgen. Circumdati</taxon>
    </lineage>
</organism>
<evidence type="ECO:0000313" key="12">
    <source>
        <dbReference type="EMBL" id="GMG35667.1"/>
    </source>
</evidence>
<gene>
    <name evidence="12" type="ORF">Aory04_001085400</name>
</gene>
<dbReference type="CDD" id="cd17502">
    <property type="entry name" value="MFS_Azr1_MDR_like"/>
    <property type="match status" value="1"/>
</dbReference>